<evidence type="ECO:0000313" key="3">
    <source>
        <dbReference type="EMBL" id="QDT55105.1"/>
    </source>
</evidence>
<dbReference type="OrthoDB" id="241541at2"/>
<dbReference type="NCBIfam" id="TIGR02532">
    <property type="entry name" value="IV_pilin_GFxxxE"/>
    <property type="match status" value="1"/>
</dbReference>
<dbReference type="PROSITE" id="PS00409">
    <property type="entry name" value="PROKAR_NTER_METHYL"/>
    <property type="match status" value="1"/>
</dbReference>
<dbReference type="Pfam" id="PF07596">
    <property type="entry name" value="SBP_bac_10"/>
    <property type="match status" value="1"/>
</dbReference>
<dbReference type="NCBIfam" id="TIGR04294">
    <property type="entry name" value="pre_pil_HX9DG"/>
    <property type="match status" value="1"/>
</dbReference>
<dbReference type="InterPro" id="IPR045584">
    <property type="entry name" value="Pilin-like"/>
</dbReference>
<dbReference type="Gene3D" id="3.30.700.10">
    <property type="entry name" value="Glycoprotein, Type 4 Pilin"/>
    <property type="match status" value="1"/>
</dbReference>
<dbReference type="Pfam" id="PF07963">
    <property type="entry name" value="N_methyl"/>
    <property type="match status" value="1"/>
</dbReference>
<reference evidence="3 4" key="1">
    <citation type="submission" date="2019-02" db="EMBL/GenBank/DDBJ databases">
        <title>Deep-cultivation of Planctomycetes and their phenomic and genomic characterization uncovers novel biology.</title>
        <authorList>
            <person name="Wiegand S."/>
            <person name="Jogler M."/>
            <person name="Boedeker C."/>
            <person name="Pinto D."/>
            <person name="Vollmers J."/>
            <person name="Rivas-Marin E."/>
            <person name="Kohn T."/>
            <person name="Peeters S.H."/>
            <person name="Heuer A."/>
            <person name="Rast P."/>
            <person name="Oberbeckmann S."/>
            <person name="Bunk B."/>
            <person name="Jeske O."/>
            <person name="Meyerdierks A."/>
            <person name="Storesund J.E."/>
            <person name="Kallscheuer N."/>
            <person name="Luecker S."/>
            <person name="Lage O.M."/>
            <person name="Pohl T."/>
            <person name="Merkel B.J."/>
            <person name="Hornburger P."/>
            <person name="Mueller R.-W."/>
            <person name="Bruemmer F."/>
            <person name="Labrenz M."/>
            <person name="Spormann A.M."/>
            <person name="Op den Camp H."/>
            <person name="Overmann J."/>
            <person name="Amann R."/>
            <person name="Jetten M.S.M."/>
            <person name="Mascher T."/>
            <person name="Medema M.H."/>
            <person name="Devos D.P."/>
            <person name="Kaster A.-K."/>
            <person name="Ovreas L."/>
            <person name="Rohde M."/>
            <person name="Galperin M.Y."/>
            <person name="Jogler C."/>
        </authorList>
    </citation>
    <scope>NUCLEOTIDE SEQUENCE [LARGE SCALE GENOMIC DNA]</scope>
    <source>
        <strain evidence="3 4">Pan44</strain>
    </source>
</reference>
<name>A0A517SG39_9PLAN</name>
<dbReference type="KEGG" id="ccos:Pan44_31470"/>
<dbReference type="InParanoid" id="A0A517SG39"/>
<dbReference type="Proteomes" id="UP000315700">
    <property type="component" value="Chromosome"/>
</dbReference>
<feature type="transmembrane region" description="Helical" evidence="1">
    <location>
        <begin position="12"/>
        <end position="33"/>
    </location>
</feature>
<proteinExistence type="predicted"/>
<evidence type="ECO:0000256" key="1">
    <source>
        <dbReference type="SAM" id="Phobius"/>
    </source>
</evidence>
<organism evidence="3 4">
    <name type="scientific">Caulifigura coniformis</name>
    <dbReference type="NCBI Taxonomy" id="2527983"/>
    <lineage>
        <taxon>Bacteria</taxon>
        <taxon>Pseudomonadati</taxon>
        <taxon>Planctomycetota</taxon>
        <taxon>Planctomycetia</taxon>
        <taxon>Planctomycetales</taxon>
        <taxon>Planctomycetaceae</taxon>
        <taxon>Caulifigura</taxon>
    </lineage>
</organism>
<feature type="domain" description="DUF1559" evidence="2">
    <location>
        <begin position="34"/>
        <end position="318"/>
    </location>
</feature>
<keyword evidence="4" id="KW-1185">Reference proteome</keyword>
<dbReference type="PANTHER" id="PTHR30093:SF2">
    <property type="entry name" value="TYPE II SECRETION SYSTEM PROTEIN H"/>
    <property type="match status" value="1"/>
</dbReference>
<evidence type="ECO:0000313" key="4">
    <source>
        <dbReference type="Proteomes" id="UP000315700"/>
    </source>
</evidence>
<keyword evidence="1" id="KW-0472">Membrane</keyword>
<dbReference type="InterPro" id="IPR011453">
    <property type="entry name" value="DUF1559"/>
</dbReference>
<dbReference type="AlphaFoldDB" id="A0A517SG39"/>
<evidence type="ECO:0000259" key="2">
    <source>
        <dbReference type="Pfam" id="PF07596"/>
    </source>
</evidence>
<dbReference type="PANTHER" id="PTHR30093">
    <property type="entry name" value="GENERAL SECRETION PATHWAY PROTEIN G"/>
    <property type="match status" value="1"/>
</dbReference>
<dbReference type="EMBL" id="CP036271">
    <property type="protein sequence ID" value="QDT55105.1"/>
    <property type="molecule type" value="Genomic_DNA"/>
</dbReference>
<dbReference type="RefSeq" id="WP_145030894.1">
    <property type="nucleotide sequence ID" value="NZ_CP036271.1"/>
</dbReference>
<dbReference type="InterPro" id="IPR027558">
    <property type="entry name" value="Pre_pil_HX9DG_C"/>
</dbReference>
<sequence>MAAKKRTRGFTLIELLVVIAIIAILIALLLPAVQQAREAARRTQCKNNLKQMSLALHNYADVYGRFPAGSGGPRTAGNRLNATLALLPFYDEPNLYNMISSTQTFGGVTFEPFGAQPWNANYDLFGMGFQVKGLTCPSDRPVGDPRGGRNGSQSATSYSYCIGDHVTGSGDQGAYQRRGMFGTRSYVAFKDVTDGTSNTMAISERCFEKSPRSLFGHTVESLVGLQTNPSLCLAQANRATREFLPTATLSGYRTGGTRAYDGMPIYTGFNAILPPNSPSCVIGNINSVGVMTAQSWHVGGVHAGFADGSVRFISENIHAGNPGAPESLSGASPYGTWGALATIGQSEVVGEF</sequence>
<keyword evidence="1" id="KW-1133">Transmembrane helix</keyword>
<dbReference type="SUPFAM" id="SSF54523">
    <property type="entry name" value="Pili subunits"/>
    <property type="match status" value="1"/>
</dbReference>
<dbReference type="InterPro" id="IPR012902">
    <property type="entry name" value="N_methyl_site"/>
</dbReference>
<gene>
    <name evidence="3" type="primary">xcpT_37</name>
    <name evidence="3" type="ORF">Pan44_31470</name>
</gene>
<keyword evidence="1" id="KW-0812">Transmembrane</keyword>
<accession>A0A517SG39</accession>
<protein>
    <submittedName>
        <fullName evidence="3">Type II secretion system protein G</fullName>
    </submittedName>
</protein>